<dbReference type="RefSeq" id="WP_177171982.1">
    <property type="nucleotide sequence ID" value="NZ_FNUV01000005.1"/>
</dbReference>
<gene>
    <name evidence="1" type="ORF">SAMN05216354_2020</name>
</gene>
<organism evidence="1 2">
    <name type="scientific">Xylanibacter ruminicola</name>
    <name type="common">Prevotella ruminicola</name>
    <dbReference type="NCBI Taxonomy" id="839"/>
    <lineage>
        <taxon>Bacteria</taxon>
        <taxon>Pseudomonadati</taxon>
        <taxon>Bacteroidota</taxon>
        <taxon>Bacteroidia</taxon>
        <taxon>Bacteroidales</taxon>
        <taxon>Prevotellaceae</taxon>
        <taxon>Xylanibacter</taxon>
    </lineage>
</organism>
<name>A0A1H5VTB7_XYLRU</name>
<dbReference type="AlphaFoldDB" id="A0A1H5VTB7"/>
<reference evidence="1 2" key="1">
    <citation type="submission" date="2016-10" db="EMBL/GenBank/DDBJ databases">
        <authorList>
            <person name="de Groot N.N."/>
        </authorList>
    </citation>
    <scope>NUCLEOTIDE SEQUENCE [LARGE SCALE GENOMIC DNA]</scope>
    <source>
        <strain evidence="1 2">AR32</strain>
    </source>
</reference>
<dbReference type="EMBL" id="FNUV01000005">
    <property type="protein sequence ID" value="SEF90236.1"/>
    <property type="molecule type" value="Genomic_DNA"/>
</dbReference>
<evidence type="ECO:0000313" key="2">
    <source>
        <dbReference type="Proteomes" id="UP000236735"/>
    </source>
</evidence>
<protein>
    <submittedName>
        <fullName evidence="1">Uncharacterized protein</fullName>
    </submittedName>
</protein>
<sequence>MKNNEVYAAIALALHEHLGNNVHDAEPGIITINAHSTQWNGYAQTFTQRP</sequence>
<dbReference type="Proteomes" id="UP000236735">
    <property type="component" value="Unassembled WGS sequence"/>
</dbReference>
<accession>A0A1H5VTB7</accession>
<proteinExistence type="predicted"/>
<evidence type="ECO:0000313" key="1">
    <source>
        <dbReference type="EMBL" id="SEF90236.1"/>
    </source>
</evidence>